<name>A0A2S5J0Q3_9MICC</name>
<evidence type="ECO:0000259" key="1">
    <source>
        <dbReference type="PROSITE" id="PS50995"/>
    </source>
</evidence>
<dbReference type="EMBL" id="PRKW01000001">
    <property type="protein sequence ID" value="PPB50377.1"/>
    <property type="molecule type" value="Genomic_DNA"/>
</dbReference>
<comment type="caution">
    <text evidence="2">The sequence shown here is derived from an EMBL/GenBank/DDBJ whole genome shotgun (WGS) entry which is preliminary data.</text>
</comment>
<sequence length="120" mass="12981">MTPSWPGSWGCRGPCCGSSTGWRAGDVQVDLAHHLHVTRAAVTTIVDRLAAAGLVVRESSPVDRRVKLVTLTPKTWQVLGLHYRPAGQRVLALTETMPPTDVDRLTQHLSSITEALTSDS</sequence>
<reference evidence="2 3" key="1">
    <citation type="journal article" date="2014" name="Int. J. Syst. Evol. Microbiol.">
        <title>Arthrobacter pityocampae sp. nov., isolated from Thaumetopoea pityocampa (Lep., Thaumetopoeidae).</title>
        <authorList>
            <person name="Ince I.A."/>
            <person name="Demirbag Z."/>
            <person name="Kati H."/>
        </authorList>
    </citation>
    <scope>NUCLEOTIDE SEQUENCE [LARGE SCALE GENOMIC DNA]</scope>
    <source>
        <strain evidence="2 3">Tp2</strain>
    </source>
</reference>
<proteinExistence type="predicted"/>
<dbReference type="InterPro" id="IPR039422">
    <property type="entry name" value="MarR/SlyA-like"/>
</dbReference>
<dbReference type="InterPro" id="IPR036388">
    <property type="entry name" value="WH-like_DNA-bd_sf"/>
</dbReference>
<dbReference type="OrthoDB" id="8635520at2"/>
<evidence type="ECO:0000313" key="2">
    <source>
        <dbReference type="EMBL" id="PPB50377.1"/>
    </source>
</evidence>
<gene>
    <name evidence="2" type="ORF">C4K88_00190</name>
</gene>
<dbReference type="Pfam" id="PF01047">
    <property type="entry name" value="MarR"/>
    <property type="match status" value="1"/>
</dbReference>
<dbReference type="GO" id="GO:0003700">
    <property type="term" value="F:DNA-binding transcription factor activity"/>
    <property type="evidence" value="ECO:0007669"/>
    <property type="project" value="InterPro"/>
</dbReference>
<dbReference type="AlphaFoldDB" id="A0A2S5J0Q3"/>
<dbReference type="SMART" id="SM00347">
    <property type="entry name" value="HTH_MARR"/>
    <property type="match status" value="1"/>
</dbReference>
<dbReference type="PROSITE" id="PS50995">
    <property type="entry name" value="HTH_MARR_2"/>
    <property type="match status" value="1"/>
</dbReference>
<dbReference type="InterPro" id="IPR000835">
    <property type="entry name" value="HTH_MarR-typ"/>
</dbReference>
<evidence type="ECO:0000313" key="3">
    <source>
        <dbReference type="Proteomes" id="UP000239297"/>
    </source>
</evidence>
<dbReference type="Gene3D" id="1.10.10.10">
    <property type="entry name" value="Winged helix-like DNA-binding domain superfamily/Winged helix DNA-binding domain"/>
    <property type="match status" value="1"/>
</dbReference>
<dbReference type="PANTHER" id="PTHR33164:SF94">
    <property type="entry name" value="TRANSCRIPTIONAL REGULATORY PROTEIN-RELATED"/>
    <property type="match status" value="1"/>
</dbReference>
<keyword evidence="3" id="KW-1185">Reference proteome</keyword>
<accession>A0A2S5J0Q3</accession>
<organism evidence="2 3">
    <name type="scientific">Arthrobacter pityocampae</name>
    <dbReference type="NCBI Taxonomy" id="547334"/>
    <lineage>
        <taxon>Bacteria</taxon>
        <taxon>Bacillati</taxon>
        <taxon>Actinomycetota</taxon>
        <taxon>Actinomycetes</taxon>
        <taxon>Micrococcales</taxon>
        <taxon>Micrococcaceae</taxon>
        <taxon>Arthrobacter</taxon>
    </lineage>
</organism>
<dbReference type="Proteomes" id="UP000239297">
    <property type="component" value="Unassembled WGS sequence"/>
</dbReference>
<protein>
    <recommendedName>
        <fullName evidence="1">HTH marR-type domain-containing protein</fullName>
    </recommendedName>
</protein>
<dbReference type="InterPro" id="IPR036390">
    <property type="entry name" value="WH_DNA-bd_sf"/>
</dbReference>
<dbReference type="GO" id="GO:0006950">
    <property type="term" value="P:response to stress"/>
    <property type="evidence" value="ECO:0007669"/>
    <property type="project" value="TreeGrafter"/>
</dbReference>
<dbReference type="SUPFAM" id="SSF46785">
    <property type="entry name" value="Winged helix' DNA-binding domain"/>
    <property type="match status" value="1"/>
</dbReference>
<feature type="domain" description="HTH marR-type" evidence="1">
    <location>
        <begin position="1"/>
        <end position="114"/>
    </location>
</feature>
<dbReference type="PANTHER" id="PTHR33164">
    <property type="entry name" value="TRANSCRIPTIONAL REGULATOR, MARR FAMILY"/>
    <property type="match status" value="1"/>
</dbReference>